<evidence type="ECO:0000256" key="1">
    <source>
        <dbReference type="ARBA" id="ARBA00007532"/>
    </source>
</evidence>
<feature type="domain" description="FAD/NAD(P)-binding" evidence="7">
    <location>
        <begin position="10"/>
        <end position="328"/>
    </location>
</feature>
<dbReference type="PIRSF" id="PIRSF000350">
    <property type="entry name" value="Mercury_reductase_MerA"/>
    <property type="match status" value="1"/>
</dbReference>
<feature type="binding site" evidence="4">
    <location>
        <position position="120"/>
    </location>
    <ligand>
        <name>FAD</name>
        <dbReference type="ChEBI" id="CHEBI:57692"/>
    </ligand>
</feature>
<evidence type="ECO:0000313" key="8">
    <source>
        <dbReference type="EMBL" id="PZG53006.1"/>
    </source>
</evidence>
<evidence type="ECO:0000259" key="7">
    <source>
        <dbReference type="Pfam" id="PF07992"/>
    </source>
</evidence>
<dbReference type="InterPro" id="IPR016156">
    <property type="entry name" value="FAD/NAD-linked_Rdtase_dimer_sf"/>
</dbReference>
<dbReference type="Gene3D" id="3.50.50.60">
    <property type="entry name" value="FAD/NAD(P)-binding domain"/>
    <property type="match status" value="2"/>
</dbReference>
<protein>
    <submittedName>
        <fullName evidence="8">Pyridine nucleotide-disulfide oxidoreductase</fullName>
    </submittedName>
</protein>
<evidence type="ECO:0000256" key="3">
    <source>
        <dbReference type="ARBA" id="ARBA00022827"/>
    </source>
</evidence>
<sequence length="457" mass="47810">MAERAKPDAFDVIVVGGGPGGEDVAGRLAEAGLHVAAVEGRLFGGECPYWGCIPSKMTVRAAELIAETRRVPGMAGDSTVSPDWSPVARRIRDEATDNWDDRAAVERLTAKGGHFVRGWGHVTGPDEITVRSAGDGVRVLRATRGIVLAIGSQPTIPPIEGLAGTPYWTNREALETEEVPGSLAVLGAGTIGAELAQAFARFGASVTMVESADRILPAEEPETSELVAGAFRADGIGLRTGVRATRAAHDGERFTLHLNDGSTAEGERLLVATGRHSDLAALGVGAAGLDESARTIATDGRMRAGGKLWALGDVTGRGAFTHMSMYQADIVVKDILGEPVHEAEYHAVPRVTFTDPEIGSVGLTEAQARRQGLDVRTATGDLGSRGWIHRAEGFFKLVAADGVLVGATSAGPGGGEPLGMLTLAVHARIPVARLNEMIYAFPTFHRGIMGALAELSL</sequence>
<keyword evidence="4" id="KW-0547">Nucleotide-binding</keyword>
<dbReference type="EMBL" id="POUA01000030">
    <property type="protein sequence ID" value="PZG53006.1"/>
    <property type="molecule type" value="Genomic_DNA"/>
</dbReference>
<organism evidence="8 9">
    <name type="scientific">Spongiactinospora gelatinilytica</name>
    <dbReference type="NCBI Taxonomy" id="2666298"/>
    <lineage>
        <taxon>Bacteria</taxon>
        <taxon>Bacillati</taxon>
        <taxon>Actinomycetota</taxon>
        <taxon>Actinomycetes</taxon>
        <taxon>Streptosporangiales</taxon>
        <taxon>Streptosporangiaceae</taxon>
        <taxon>Spongiactinospora</taxon>
    </lineage>
</organism>
<feature type="binding site" evidence="4">
    <location>
        <position position="313"/>
    </location>
    <ligand>
        <name>FAD</name>
        <dbReference type="ChEBI" id="CHEBI:57692"/>
    </ligand>
</feature>
<feature type="disulfide bond" description="Redox-active" evidence="5">
    <location>
        <begin position="47"/>
        <end position="52"/>
    </location>
</feature>
<dbReference type="GO" id="GO:0003955">
    <property type="term" value="F:NAD(P)H dehydrogenase (quinone) activity"/>
    <property type="evidence" value="ECO:0007669"/>
    <property type="project" value="TreeGrafter"/>
</dbReference>
<dbReference type="InterPro" id="IPR001100">
    <property type="entry name" value="Pyr_nuc-diS_OxRdtase"/>
</dbReference>
<keyword evidence="2" id="KW-0285">Flavoprotein</keyword>
<dbReference type="Proteomes" id="UP000248544">
    <property type="component" value="Unassembled WGS sequence"/>
</dbReference>
<feature type="binding site" evidence="4">
    <location>
        <position position="274"/>
    </location>
    <ligand>
        <name>NAD(+)</name>
        <dbReference type="ChEBI" id="CHEBI:57540"/>
    </ligand>
</feature>
<keyword evidence="9" id="KW-1185">Reference proteome</keyword>
<name>A0A2W2GTP3_9ACTN</name>
<evidence type="ECO:0000256" key="4">
    <source>
        <dbReference type="PIRSR" id="PIRSR000350-3"/>
    </source>
</evidence>
<comment type="similarity">
    <text evidence="1">Belongs to the class-I pyridine nucleotide-disulfide oxidoreductase family.</text>
</comment>
<evidence type="ECO:0000259" key="6">
    <source>
        <dbReference type="Pfam" id="PF02852"/>
    </source>
</evidence>
<accession>A0A2W2GTP3</accession>
<reference evidence="8 9" key="1">
    <citation type="submission" date="2018-01" db="EMBL/GenBank/DDBJ databases">
        <title>Draft genome sequence of Sphaerisporangium sp. 7K107.</title>
        <authorList>
            <person name="Sahin N."/>
            <person name="Saygin H."/>
            <person name="Ay H."/>
        </authorList>
    </citation>
    <scope>NUCLEOTIDE SEQUENCE [LARGE SCALE GENOMIC DNA]</scope>
    <source>
        <strain evidence="8 9">7K107</strain>
    </source>
</reference>
<dbReference type="Pfam" id="PF07992">
    <property type="entry name" value="Pyr_redox_2"/>
    <property type="match status" value="1"/>
</dbReference>
<dbReference type="PANTHER" id="PTHR43014">
    <property type="entry name" value="MERCURIC REDUCTASE"/>
    <property type="match status" value="1"/>
</dbReference>
<keyword evidence="4" id="KW-0520">NAD</keyword>
<dbReference type="RefSeq" id="WP_111166146.1">
    <property type="nucleotide sequence ID" value="NZ_POUA01000030.1"/>
</dbReference>
<feature type="domain" description="Pyridine nucleotide-disulphide oxidoreductase dimerisation" evidence="6">
    <location>
        <begin position="348"/>
        <end position="447"/>
    </location>
</feature>
<dbReference type="InterPro" id="IPR023753">
    <property type="entry name" value="FAD/NAD-binding_dom"/>
</dbReference>
<dbReference type="AlphaFoldDB" id="A0A2W2GTP3"/>
<keyword evidence="3 4" id="KW-0274">FAD</keyword>
<dbReference type="Pfam" id="PF02852">
    <property type="entry name" value="Pyr_redox_dim"/>
    <property type="match status" value="1"/>
</dbReference>
<dbReference type="PANTHER" id="PTHR43014:SF2">
    <property type="entry name" value="MERCURIC REDUCTASE"/>
    <property type="match status" value="1"/>
</dbReference>
<dbReference type="SUPFAM" id="SSF55424">
    <property type="entry name" value="FAD/NAD-linked reductases, dimerisation (C-terminal) domain"/>
    <property type="match status" value="1"/>
</dbReference>
<dbReference type="PRINTS" id="PR00411">
    <property type="entry name" value="PNDRDTASEI"/>
</dbReference>
<feature type="binding site" evidence="4">
    <location>
        <position position="56"/>
    </location>
    <ligand>
        <name>FAD</name>
        <dbReference type="ChEBI" id="CHEBI:57692"/>
    </ligand>
</feature>
<dbReference type="PRINTS" id="PR00368">
    <property type="entry name" value="FADPNR"/>
</dbReference>
<dbReference type="Gene3D" id="3.30.390.30">
    <property type="match status" value="1"/>
</dbReference>
<gene>
    <name evidence="8" type="ORF">C1I98_06400</name>
</gene>
<dbReference type="InterPro" id="IPR004099">
    <property type="entry name" value="Pyr_nucl-diS_OxRdtase_dimer"/>
</dbReference>
<comment type="caution">
    <text evidence="8">The sequence shown here is derived from an EMBL/GenBank/DDBJ whole genome shotgun (WGS) entry which is preliminary data.</text>
</comment>
<evidence type="ECO:0000256" key="5">
    <source>
        <dbReference type="PIRSR" id="PIRSR000350-4"/>
    </source>
</evidence>
<feature type="binding site" evidence="4">
    <location>
        <begin position="187"/>
        <end position="194"/>
    </location>
    <ligand>
        <name>NAD(+)</name>
        <dbReference type="ChEBI" id="CHEBI:57540"/>
    </ligand>
</feature>
<evidence type="ECO:0000313" key="9">
    <source>
        <dbReference type="Proteomes" id="UP000248544"/>
    </source>
</evidence>
<dbReference type="SUPFAM" id="SSF51905">
    <property type="entry name" value="FAD/NAD(P)-binding domain"/>
    <property type="match status" value="1"/>
</dbReference>
<evidence type="ECO:0000256" key="2">
    <source>
        <dbReference type="ARBA" id="ARBA00022630"/>
    </source>
</evidence>
<proteinExistence type="inferred from homology"/>
<dbReference type="InterPro" id="IPR036188">
    <property type="entry name" value="FAD/NAD-bd_sf"/>
</dbReference>
<dbReference type="GO" id="GO:0050660">
    <property type="term" value="F:flavin adenine dinucleotide binding"/>
    <property type="evidence" value="ECO:0007669"/>
    <property type="project" value="TreeGrafter"/>
</dbReference>
<feature type="binding site" evidence="4">
    <location>
        <position position="210"/>
    </location>
    <ligand>
        <name>NAD(+)</name>
        <dbReference type="ChEBI" id="CHEBI:57540"/>
    </ligand>
</feature>
<comment type="cofactor">
    <cofactor evidence="4">
        <name>FAD</name>
        <dbReference type="ChEBI" id="CHEBI:57692"/>
    </cofactor>
    <text evidence="4">Binds 1 FAD per subunit.</text>
</comment>